<keyword evidence="1" id="KW-1133">Transmembrane helix</keyword>
<evidence type="ECO:0000313" key="2">
    <source>
        <dbReference type="EMBL" id="KAF7358367.1"/>
    </source>
</evidence>
<organism evidence="2 3">
    <name type="scientific">Mycena venus</name>
    <dbReference type="NCBI Taxonomy" id="2733690"/>
    <lineage>
        <taxon>Eukaryota</taxon>
        <taxon>Fungi</taxon>
        <taxon>Dikarya</taxon>
        <taxon>Basidiomycota</taxon>
        <taxon>Agaricomycotina</taxon>
        <taxon>Agaricomycetes</taxon>
        <taxon>Agaricomycetidae</taxon>
        <taxon>Agaricales</taxon>
        <taxon>Marasmiineae</taxon>
        <taxon>Mycenaceae</taxon>
        <taxon>Mycena</taxon>
    </lineage>
</organism>
<dbReference type="OrthoDB" id="2977458at2759"/>
<feature type="transmembrane region" description="Helical" evidence="1">
    <location>
        <begin position="46"/>
        <end position="66"/>
    </location>
</feature>
<evidence type="ECO:0000256" key="1">
    <source>
        <dbReference type="SAM" id="Phobius"/>
    </source>
</evidence>
<proteinExistence type="predicted"/>
<keyword evidence="1" id="KW-0472">Membrane</keyword>
<keyword evidence="1" id="KW-0812">Transmembrane</keyword>
<feature type="transmembrane region" description="Helical" evidence="1">
    <location>
        <begin position="129"/>
        <end position="159"/>
    </location>
</feature>
<dbReference type="EMBL" id="JACAZI010000006">
    <property type="protein sequence ID" value="KAF7358367.1"/>
    <property type="molecule type" value="Genomic_DNA"/>
</dbReference>
<reference evidence="2" key="1">
    <citation type="submission" date="2020-05" db="EMBL/GenBank/DDBJ databases">
        <title>Mycena genomes resolve the evolution of fungal bioluminescence.</title>
        <authorList>
            <person name="Tsai I.J."/>
        </authorList>
    </citation>
    <scope>NUCLEOTIDE SEQUENCE</scope>
    <source>
        <strain evidence="2">CCC161011</strain>
    </source>
</reference>
<name>A0A8H6YFT5_9AGAR</name>
<dbReference type="AlphaFoldDB" id="A0A8H6YFT5"/>
<sequence length="206" mass="22796">MRISPLYRLGLALASIQCLCGWIAYAQTPDENGATDDKSVLTYREFLMLSTIFPALATLEWIWLIYMSRPKTTPSDSANVPSNGRRAGTHFAWMLMMAAHRILFVNLTFSPKRSDAFSALFSSCAATSFRTIACMPLGILLLFPAAEMLTFICAAYMIYRRSVAIHGREKVPLPPQYVPAWMAGDIAGLDLPLTATTTETKEAETV</sequence>
<keyword evidence="3" id="KW-1185">Reference proteome</keyword>
<dbReference type="Proteomes" id="UP000620124">
    <property type="component" value="Unassembled WGS sequence"/>
</dbReference>
<gene>
    <name evidence="2" type="ORF">MVEN_00886700</name>
</gene>
<evidence type="ECO:0000313" key="3">
    <source>
        <dbReference type="Proteomes" id="UP000620124"/>
    </source>
</evidence>
<feature type="transmembrane region" description="Helical" evidence="1">
    <location>
        <begin position="87"/>
        <end position="109"/>
    </location>
</feature>
<comment type="caution">
    <text evidence="2">The sequence shown here is derived from an EMBL/GenBank/DDBJ whole genome shotgun (WGS) entry which is preliminary data.</text>
</comment>
<protein>
    <submittedName>
        <fullName evidence="2">Uncharacterized protein</fullName>
    </submittedName>
</protein>
<accession>A0A8H6YFT5</accession>